<evidence type="ECO:0000256" key="1">
    <source>
        <dbReference type="SAM" id="MobiDB-lite"/>
    </source>
</evidence>
<dbReference type="Proteomes" id="UP000008225">
    <property type="component" value="Chromosome 12"/>
</dbReference>
<feature type="region of interest" description="Disordered" evidence="1">
    <location>
        <begin position="103"/>
        <end position="145"/>
    </location>
</feature>
<dbReference type="Ensembl" id="ENSCJAT00000131437.1">
    <property type="protein sequence ID" value="ENSCJAP00000090616.1"/>
    <property type="gene ID" value="ENSCJAG00000076667.1"/>
</dbReference>
<keyword evidence="3" id="KW-1185">Reference proteome</keyword>
<reference evidence="2 3" key="1">
    <citation type="submission" date="2009-03" db="EMBL/GenBank/DDBJ databases">
        <authorList>
            <person name="Warren W."/>
            <person name="Ye L."/>
            <person name="Minx P."/>
            <person name="Worley K."/>
            <person name="Gibbs R."/>
            <person name="Wilson R.K."/>
        </authorList>
    </citation>
    <scope>NUCLEOTIDE SEQUENCE [LARGE SCALE GENOMIC DNA]</scope>
</reference>
<organism evidence="2 3">
    <name type="scientific">Callithrix jacchus</name>
    <name type="common">White-tufted-ear marmoset</name>
    <name type="synonym">Simia Jacchus</name>
    <dbReference type="NCBI Taxonomy" id="9483"/>
    <lineage>
        <taxon>Eukaryota</taxon>
        <taxon>Metazoa</taxon>
        <taxon>Chordata</taxon>
        <taxon>Craniata</taxon>
        <taxon>Vertebrata</taxon>
        <taxon>Euteleostomi</taxon>
        <taxon>Mammalia</taxon>
        <taxon>Eutheria</taxon>
        <taxon>Euarchontoglires</taxon>
        <taxon>Primates</taxon>
        <taxon>Haplorrhini</taxon>
        <taxon>Platyrrhini</taxon>
        <taxon>Cebidae</taxon>
        <taxon>Callitrichinae</taxon>
        <taxon>Callithrix</taxon>
        <taxon>Callithrix</taxon>
    </lineage>
</organism>
<dbReference type="PANTHER" id="PTHR46254">
    <property type="entry name" value="PROTEIN GVQW1-RELATED"/>
    <property type="match status" value="1"/>
</dbReference>
<dbReference type="GeneTree" id="ENSGT00940000161627"/>
<evidence type="ECO:0000313" key="2">
    <source>
        <dbReference type="Ensembl" id="ENSCJAP00000090616.1"/>
    </source>
</evidence>
<evidence type="ECO:0000313" key="3">
    <source>
        <dbReference type="Proteomes" id="UP000008225"/>
    </source>
</evidence>
<reference evidence="2" key="2">
    <citation type="submission" date="2025-08" db="UniProtKB">
        <authorList>
            <consortium name="Ensembl"/>
        </authorList>
    </citation>
    <scope>IDENTIFICATION</scope>
</reference>
<reference evidence="2" key="3">
    <citation type="submission" date="2025-09" db="UniProtKB">
        <authorList>
            <consortium name="Ensembl"/>
        </authorList>
    </citation>
    <scope>IDENTIFICATION</scope>
</reference>
<proteinExistence type="predicted"/>
<dbReference type="AlphaFoldDB" id="A0A8I3WKT4"/>
<name>A0A8I3WKT4_CALJA</name>
<feature type="compositionally biased region" description="Low complexity" evidence="1">
    <location>
        <begin position="107"/>
        <end position="145"/>
    </location>
</feature>
<protein>
    <submittedName>
        <fullName evidence="2">Uncharacterized protein</fullName>
    </submittedName>
</protein>
<accession>A0A8I3WKT4</accession>
<sequence>MLGGSLSFDLVAQAGVPWRSLGSLPPPPPGFQWFSCLSLLSNWDYRSTQPSLANFRICLIERVSLCWPGWSQTPDLRCSSPADSSSVSMWFTPRWNSMTASLTARWPTGPSGSTTSAGSPRAWSSAPGQSSASGRSSSSSDVGPSSALTSSSIARALYLDLYGSFSGFLCSSTRDRASAAWNFSQTSAHGTFAIAASTAWLSPTFAVGTPAFLLLCDTLLTALDRSGPLLNGNQ</sequence>